<feature type="signal peptide" evidence="2">
    <location>
        <begin position="1"/>
        <end position="24"/>
    </location>
</feature>
<gene>
    <name evidence="3" type="ORF">MB824_03900</name>
</gene>
<dbReference type="RefSeq" id="WP_238746158.1">
    <property type="nucleotide sequence ID" value="NZ_JAKOOW010000015.1"/>
</dbReference>
<sequence length="205" mass="22801">MKMQEKIRLLLAVVMAVVSFEAGAAFIPKEDISVVSDTSGMYDWSLNRYVVYKTKDNRYFVGLDNLFCKGDCKNGGVNGIDTDAISTHKTAKEALEKNKPSGVGRCDYQKLVCYQNSGHEEDKPEEQPKNSKEEPPSPTPPKTNDKACGRNVNGKWVSEPCKPNTDQPKGKIKYNDQPGEFTVTFSNEHPSNEHQGGSQKFTFKG</sequence>
<feature type="compositionally biased region" description="Polar residues" evidence="1">
    <location>
        <begin position="183"/>
        <end position="205"/>
    </location>
</feature>
<name>A0ABS9NLH1_9NEIS</name>
<feature type="non-terminal residue" evidence="3">
    <location>
        <position position="205"/>
    </location>
</feature>
<keyword evidence="2" id="KW-0732">Signal</keyword>
<dbReference type="Proteomes" id="UP001298424">
    <property type="component" value="Unassembled WGS sequence"/>
</dbReference>
<evidence type="ECO:0000313" key="4">
    <source>
        <dbReference type="Proteomes" id="UP001298424"/>
    </source>
</evidence>
<reference evidence="3 4" key="1">
    <citation type="submission" date="2022-02" db="EMBL/GenBank/DDBJ databases">
        <title>Genome sequence data of Kingella unionensis sp. nov. strain CICC 24913 (CCUG 75125).</title>
        <authorList>
            <person name="Xiao M."/>
        </authorList>
    </citation>
    <scope>NUCLEOTIDE SEQUENCE [LARGE SCALE GENOMIC DNA]</scope>
    <source>
        <strain evidence="3 4">CICC 24913</strain>
    </source>
</reference>
<protein>
    <submittedName>
        <fullName evidence="3">Uncharacterized protein</fullName>
    </submittedName>
</protein>
<accession>A0ABS9NLH1</accession>
<feature type="chain" id="PRO_5045523166" evidence="2">
    <location>
        <begin position="25"/>
        <end position="205"/>
    </location>
</feature>
<proteinExistence type="predicted"/>
<dbReference type="EMBL" id="JAKOOW010000015">
    <property type="protein sequence ID" value="MCG6503641.1"/>
    <property type="molecule type" value="Genomic_DNA"/>
</dbReference>
<keyword evidence="4" id="KW-1185">Reference proteome</keyword>
<evidence type="ECO:0000256" key="1">
    <source>
        <dbReference type="SAM" id="MobiDB-lite"/>
    </source>
</evidence>
<organism evidence="3 4">
    <name type="scientific">Kingella pumchi</name>
    <dbReference type="NCBI Taxonomy" id="2779506"/>
    <lineage>
        <taxon>Bacteria</taxon>
        <taxon>Pseudomonadati</taxon>
        <taxon>Pseudomonadota</taxon>
        <taxon>Betaproteobacteria</taxon>
        <taxon>Neisseriales</taxon>
        <taxon>Neisseriaceae</taxon>
        <taxon>Kingella</taxon>
    </lineage>
</organism>
<comment type="caution">
    <text evidence="3">The sequence shown here is derived from an EMBL/GenBank/DDBJ whole genome shotgun (WGS) entry which is preliminary data.</text>
</comment>
<feature type="region of interest" description="Disordered" evidence="1">
    <location>
        <begin position="118"/>
        <end position="205"/>
    </location>
</feature>
<feature type="compositionally biased region" description="Basic and acidic residues" evidence="1">
    <location>
        <begin position="118"/>
        <end position="135"/>
    </location>
</feature>
<evidence type="ECO:0000313" key="3">
    <source>
        <dbReference type="EMBL" id="MCG6503641.1"/>
    </source>
</evidence>
<evidence type="ECO:0000256" key="2">
    <source>
        <dbReference type="SAM" id="SignalP"/>
    </source>
</evidence>